<sequence>MSQLSRLPIDSLHGSPWAEGPVYITTVASGPDEENWQWQMTLVDVDQEAVFPSHTDLRRHFVPLDAPVELAFADGHTQHLARLQVAQFDLSHDPQTCLPSAPTRTFNLKLRGDVQGELIVRPLNGAMVLLAPSGWRWFLLLLSGRAKVIADHRSQPLEANDMLWIDPIPSHPVRIEGGGELVLVRLPTA</sequence>
<protein>
    <submittedName>
        <fullName evidence="1">HutD family protein</fullName>
    </submittedName>
</protein>
<dbReference type="RefSeq" id="WP_204635142.1">
    <property type="nucleotide sequence ID" value="NZ_CP183983.1"/>
</dbReference>
<accession>A0ABS2JNU3</accession>
<dbReference type="InterPro" id="IPR010282">
    <property type="entry name" value="Uncharacterised_HutD/Ves"/>
</dbReference>
<comment type="caution">
    <text evidence="1">The sequence shown here is derived from an EMBL/GenBank/DDBJ whole genome shotgun (WGS) entry which is preliminary data.</text>
</comment>
<organism evidence="1 2">
    <name type="scientific">Dyella kyungheensis</name>
    <dbReference type="NCBI Taxonomy" id="1242174"/>
    <lineage>
        <taxon>Bacteria</taxon>
        <taxon>Pseudomonadati</taxon>
        <taxon>Pseudomonadota</taxon>
        <taxon>Gammaproteobacteria</taxon>
        <taxon>Lysobacterales</taxon>
        <taxon>Rhodanobacteraceae</taxon>
        <taxon>Dyella</taxon>
    </lineage>
</organism>
<dbReference type="Pfam" id="PF05962">
    <property type="entry name" value="HutD"/>
    <property type="match status" value="1"/>
</dbReference>
<reference evidence="1 2" key="1">
    <citation type="submission" date="2020-10" db="EMBL/GenBank/DDBJ databases">
        <title>Phylogeny of dyella-like bacteria.</title>
        <authorList>
            <person name="Fu J."/>
        </authorList>
    </citation>
    <scope>NUCLEOTIDE SEQUENCE [LARGE SCALE GENOMIC DNA]</scope>
    <source>
        <strain evidence="1 2">THG-B117</strain>
    </source>
</reference>
<evidence type="ECO:0000313" key="2">
    <source>
        <dbReference type="Proteomes" id="UP001430065"/>
    </source>
</evidence>
<dbReference type="Proteomes" id="UP001430065">
    <property type="component" value="Unassembled WGS sequence"/>
</dbReference>
<dbReference type="Gene3D" id="2.60.120.10">
    <property type="entry name" value="Jelly Rolls"/>
    <property type="match status" value="1"/>
</dbReference>
<gene>
    <name evidence="1" type="ORF">ISP20_05890</name>
</gene>
<dbReference type="InterPro" id="IPR014710">
    <property type="entry name" value="RmlC-like_jellyroll"/>
</dbReference>
<proteinExistence type="predicted"/>
<keyword evidence="2" id="KW-1185">Reference proteome</keyword>
<dbReference type="InterPro" id="IPR011051">
    <property type="entry name" value="RmlC_Cupin_sf"/>
</dbReference>
<name>A0ABS2JNU3_9GAMM</name>
<dbReference type="EMBL" id="JADIKC010000003">
    <property type="protein sequence ID" value="MBM7120689.1"/>
    <property type="molecule type" value="Genomic_DNA"/>
</dbReference>
<evidence type="ECO:0000313" key="1">
    <source>
        <dbReference type="EMBL" id="MBM7120689.1"/>
    </source>
</evidence>
<dbReference type="SUPFAM" id="SSF51182">
    <property type="entry name" value="RmlC-like cupins"/>
    <property type="match status" value="1"/>
</dbReference>